<dbReference type="Gene3D" id="1.20.1250.20">
    <property type="entry name" value="MFS general substrate transporter like domains"/>
    <property type="match status" value="1"/>
</dbReference>
<keyword evidence="6 7" id="KW-0472">Membrane</keyword>
<dbReference type="InterPro" id="IPR036259">
    <property type="entry name" value="MFS_trans_sf"/>
</dbReference>
<keyword evidence="10" id="KW-1185">Reference proteome</keyword>
<dbReference type="CDD" id="cd17321">
    <property type="entry name" value="MFS_MMR_MDR_like"/>
    <property type="match status" value="1"/>
</dbReference>
<protein>
    <submittedName>
        <fullName evidence="9">MFS transporter</fullName>
    </submittedName>
</protein>
<keyword evidence="2" id="KW-0813">Transport</keyword>
<feature type="transmembrane region" description="Helical" evidence="7">
    <location>
        <begin position="417"/>
        <end position="441"/>
    </location>
</feature>
<accession>A0ABP4QRC5</accession>
<reference evidence="10" key="1">
    <citation type="journal article" date="2019" name="Int. J. Syst. Evol. Microbiol.">
        <title>The Global Catalogue of Microorganisms (GCM) 10K type strain sequencing project: providing services to taxonomists for standard genome sequencing and annotation.</title>
        <authorList>
            <consortium name="The Broad Institute Genomics Platform"/>
            <consortium name="The Broad Institute Genome Sequencing Center for Infectious Disease"/>
            <person name="Wu L."/>
            <person name="Ma J."/>
        </authorList>
    </citation>
    <scope>NUCLEOTIDE SEQUENCE [LARGE SCALE GENOMIC DNA]</scope>
    <source>
        <strain evidence="10">JCM 14969</strain>
    </source>
</reference>
<feature type="transmembrane region" description="Helical" evidence="7">
    <location>
        <begin position="70"/>
        <end position="95"/>
    </location>
</feature>
<feature type="transmembrane region" description="Helical" evidence="7">
    <location>
        <begin position="462"/>
        <end position="481"/>
    </location>
</feature>
<keyword evidence="4 7" id="KW-0812">Transmembrane</keyword>
<evidence type="ECO:0000256" key="1">
    <source>
        <dbReference type="ARBA" id="ARBA00004651"/>
    </source>
</evidence>
<dbReference type="Proteomes" id="UP001500393">
    <property type="component" value="Unassembled WGS sequence"/>
</dbReference>
<name>A0ABP4QRC5_9ACTN</name>
<keyword evidence="3" id="KW-1003">Cell membrane</keyword>
<dbReference type="EMBL" id="BAAAOS010000069">
    <property type="protein sequence ID" value="GAA1618399.1"/>
    <property type="molecule type" value="Genomic_DNA"/>
</dbReference>
<comment type="caution">
    <text evidence="9">The sequence shown here is derived from an EMBL/GenBank/DDBJ whole genome shotgun (WGS) entry which is preliminary data.</text>
</comment>
<feature type="transmembrane region" description="Helical" evidence="7">
    <location>
        <begin position="284"/>
        <end position="305"/>
    </location>
</feature>
<feature type="transmembrane region" description="Helical" evidence="7">
    <location>
        <begin position="258"/>
        <end position="278"/>
    </location>
</feature>
<evidence type="ECO:0000313" key="10">
    <source>
        <dbReference type="Proteomes" id="UP001500393"/>
    </source>
</evidence>
<evidence type="ECO:0000256" key="4">
    <source>
        <dbReference type="ARBA" id="ARBA00022692"/>
    </source>
</evidence>
<feature type="transmembrane region" description="Helical" evidence="7">
    <location>
        <begin position="138"/>
        <end position="157"/>
    </location>
</feature>
<feature type="transmembrane region" description="Helical" evidence="7">
    <location>
        <begin position="357"/>
        <end position="378"/>
    </location>
</feature>
<dbReference type="InterPro" id="IPR020846">
    <property type="entry name" value="MFS_dom"/>
</dbReference>
<feature type="transmembrane region" description="Helical" evidence="7">
    <location>
        <begin position="227"/>
        <end position="246"/>
    </location>
</feature>
<feature type="transmembrane region" description="Helical" evidence="7">
    <location>
        <begin position="107"/>
        <end position="126"/>
    </location>
</feature>
<evidence type="ECO:0000256" key="5">
    <source>
        <dbReference type="ARBA" id="ARBA00022989"/>
    </source>
</evidence>
<dbReference type="SUPFAM" id="SSF103473">
    <property type="entry name" value="MFS general substrate transporter"/>
    <property type="match status" value="1"/>
</dbReference>
<dbReference type="Gene3D" id="1.20.1720.10">
    <property type="entry name" value="Multidrug resistance protein D"/>
    <property type="match status" value="1"/>
</dbReference>
<evidence type="ECO:0000256" key="3">
    <source>
        <dbReference type="ARBA" id="ARBA00022475"/>
    </source>
</evidence>
<dbReference type="PROSITE" id="PS50850">
    <property type="entry name" value="MFS"/>
    <property type="match status" value="1"/>
</dbReference>
<sequence>MYFTGTILTVAEAAVTPLSPGTSEQERVISTESVEVVPPEPTYPVSGAQPGRSQYRRPFTMQNAPDPKRWFALALLCLTGFMIILDASIVLVAVPSIERDLTFSAGGVQWVPSGYALMFGGLLLLGGRISDLLGRRRVFIAGLLLFAASSLLCGFAWTGDALVFARGLQGIAAAVLAPSALSIVMTTFPDGAERNKALGIWGATSGVGGTAGSLVGGPVTDGLGWQWIFFINVPVCLLVAVLAPVLLKDSRGPGRRGFDLAGAVTVTAALIVLVYAVIEAPTSSAGRTTLLALGSAVLFGLFVLVEQRSAAPLVPLRLFRSRALVGGNLITISWGLGAFGLNFIYTQYAQLALGVSAIRYGLMSSVLAAAAVCGSILGQNLVTRIGVRPVAAGSLVLAGIGSTVMSRLSVDSGYFELAFWGLTIFGAGLGAGTVAGAIAALSDVGGEDAGVASGLQNASFQIGGAVGIAILSAVAVGQTTGPSPGQLVSGYRVAFAACWAFVAVGLIGTSLLIGKKRLAPQQAEPAQAR</sequence>
<feature type="transmembrane region" description="Helical" evidence="7">
    <location>
        <begin position="325"/>
        <end position="345"/>
    </location>
</feature>
<dbReference type="PROSITE" id="PS00216">
    <property type="entry name" value="SUGAR_TRANSPORT_1"/>
    <property type="match status" value="1"/>
</dbReference>
<gene>
    <name evidence="9" type="ORF">GCM10009789_85380</name>
</gene>
<evidence type="ECO:0000256" key="6">
    <source>
        <dbReference type="ARBA" id="ARBA00023136"/>
    </source>
</evidence>
<dbReference type="InterPro" id="IPR011701">
    <property type="entry name" value="MFS"/>
</dbReference>
<evidence type="ECO:0000259" key="8">
    <source>
        <dbReference type="PROSITE" id="PS50850"/>
    </source>
</evidence>
<feature type="domain" description="Major facilitator superfamily (MFS) profile" evidence="8">
    <location>
        <begin position="72"/>
        <end position="517"/>
    </location>
</feature>
<dbReference type="PANTHER" id="PTHR42718">
    <property type="entry name" value="MAJOR FACILITATOR SUPERFAMILY MULTIDRUG TRANSPORTER MFSC"/>
    <property type="match status" value="1"/>
</dbReference>
<comment type="subcellular location">
    <subcellularLocation>
        <location evidence="1">Cell membrane</location>
        <topology evidence="1">Multi-pass membrane protein</topology>
    </subcellularLocation>
</comment>
<evidence type="ECO:0000256" key="2">
    <source>
        <dbReference type="ARBA" id="ARBA00022448"/>
    </source>
</evidence>
<feature type="transmembrane region" description="Helical" evidence="7">
    <location>
        <begin position="493"/>
        <end position="513"/>
    </location>
</feature>
<feature type="transmembrane region" description="Helical" evidence="7">
    <location>
        <begin position="197"/>
        <end position="215"/>
    </location>
</feature>
<evidence type="ECO:0000256" key="7">
    <source>
        <dbReference type="SAM" id="Phobius"/>
    </source>
</evidence>
<dbReference type="RefSeq" id="WP_344222515.1">
    <property type="nucleotide sequence ID" value="NZ_BAAAOS010000069.1"/>
</dbReference>
<dbReference type="InterPro" id="IPR005829">
    <property type="entry name" value="Sugar_transporter_CS"/>
</dbReference>
<organism evidence="9 10">
    <name type="scientific">Kribbella sancticallisti</name>
    <dbReference type="NCBI Taxonomy" id="460087"/>
    <lineage>
        <taxon>Bacteria</taxon>
        <taxon>Bacillati</taxon>
        <taxon>Actinomycetota</taxon>
        <taxon>Actinomycetes</taxon>
        <taxon>Propionibacteriales</taxon>
        <taxon>Kribbellaceae</taxon>
        <taxon>Kribbella</taxon>
    </lineage>
</organism>
<keyword evidence="5 7" id="KW-1133">Transmembrane helix</keyword>
<proteinExistence type="predicted"/>
<dbReference type="PANTHER" id="PTHR42718:SF46">
    <property type="entry name" value="BLR6921 PROTEIN"/>
    <property type="match status" value="1"/>
</dbReference>
<dbReference type="Pfam" id="PF07690">
    <property type="entry name" value="MFS_1"/>
    <property type="match status" value="2"/>
</dbReference>
<evidence type="ECO:0000313" key="9">
    <source>
        <dbReference type="EMBL" id="GAA1618399.1"/>
    </source>
</evidence>
<feature type="transmembrane region" description="Helical" evidence="7">
    <location>
        <begin position="385"/>
        <end position="405"/>
    </location>
</feature>
<feature type="transmembrane region" description="Helical" evidence="7">
    <location>
        <begin position="163"/>
        <end position="185"/>
    </location>
</feature>